<sequence>MAEIHKTAIIEGDVKLAEDVSVGPYSILVGNIEVGEGTEIGSHVRIEGNVTIGKGNKIASFAYIGAPPQDLGFKGEISGIKIGNNNIIREYVTIHRATGENNYTLV</sequence>
<keyword evidence="2" id="KW-0677">Repeat</keyword>
<dbReference type="InterPro" id="IPR001451">
    <property type="entry name" value="Hexapep"/>
</dbReference>
<comment type="caution">
    <text evidence="3">The sequence shown here is derived from an EMBL/GenBank/DDBJ whole genome shotgun (WGS) entry which is preliminary data.</text>
</comment>
<dbReference type="InterPro" id="IPR018357">
    <property type="entry name" value="Hexapep_transf_CS"/>
</dbReference>
<dbReference type="InterPro" id="IPR010137">
    <property type="entry name" value="Lipid_A_LpxA"/>
</dbReference>
<dbReference type="PROSITE" id="PS00101">
    <property type="entry name" value="HEXAPEP_TRANSFERASES"/>
    <property type="match status" value="1"/>
</dbReference>
<keyword evidence="1" id="KW-0808">Transferase</keyword>
<dbReference type="InterPro" id="IPR011004">
    <property type="entry name" value="Trimer_LpxA-like_sf"/>
</dbReference>
<accession>A0A7V0LU73</accession>
<dbReference type="GO" id="GO:0008610">
    <property type="term" value="P:lipid biosynthetic process"/>
    <property type="evidence" value="ECO:0007669"/>
    <property type="project" value="InterPro"/>
</dbReference>
<feature type="non-terminal residue" evidence="3">
    <location>
        <position position="106"/>
    </location>
</feature>
<evidence type="ECO:0000256" key="1">
    <source>
        <dbReference type="ARBA" id="ARBA00022679"/>
    </source>
</evidence>
<dbReference type="Pfam" id="PF00132">
    <property type="entry name" value="Hexapep"/>
    <property type="match status" value="1"/>
</dbReference>
<dbReference type="GO" id="GO:0008780">
    <property type="term" value="F:acyl-[acyl-carrier-protein]-UDP-N-acetylglucosamine O-acyltransferase activity"/>
    <property type="evidence" value="ECO:0007669"/>
    <property type="project" value="InterPro"/>
</dbReference>
<organism evidence="3">
    <name type="scientific">candidate division WOR-3 bacterium</name>
    <dbReference type="NCBI Taxonomy" id="2052148"/>
    <lineage>
        <taxon>Bacteria</taxon>
        <taxon>Bacteria division WOR-3</taxon>
    </lineage>
</organism>
<dbReference type="EMBL" id="DRDR01000118">
    <property type="protein sequence ID" value="HDL60358.1"/>
    <property type="molecule type" value="Genomic_DNA"/>
</dbReference>
<gene>
    <name evidence="3" type="ORF">ENH14_02760</name>
</gene>
<dbReference type="PANTHER" id="PTHR43480">
    <property type="entry name" value="ACYL-[ACYL-CARRIER-PROTEIN]--UDP-N-ACETYLGLUCOSAMINE O-ACYLTRANSFERASE"/>
    <property type="match status" value="1"/>
</dbReference>
<dbReference type="SUPFAM" id="SSF51161">
    <property type="entry name" value="Trimeric LpxA-like enzymes"/>
    <property type="match status" value="1"/>
</dbReference>
<proteinExistence type="predicted"/>
<reference evidence="3" key="1">
    <citation type="journal article" date="2020" name="mSystems">
        <title>Genome- and Community-Level Interaction Insights into Carbon Utilization and Element Cycling Functions of Hydrothermarchaeota in Hydrothermal Sediment.</title>
        <authorList>
            <person name="Zhou Z."/>
            <person name="Liu Y."/>
            <person name="Xu W."/>
            <person name="Pan J."/>
            <person name="Luo Z.H."/>
            <person name="Li M."/>
        </authorList>
    </citation>
    <scope>NUCLEOTIDE SEQUENCE [LARGE SCALE GENOMIC DNA]</scope>
    <source>
        <strain evidence="3">HyVt-28</strain>
    </source>
</reference>
<dbReference type="AlphaFoldDB" id="A0A7V0LU73"/>
<dbReference type="PANTHER" id="PTHR43480:SF1">
    <property type="entry name" value="ACYL-[ACYL-CARRIER-PROTEIN]--UDP-N-ACETYLGLUCOSAMINE O-ACYLTRANSFERASE, MITOCHONDRIAL-RELATED"/>
    <property type="match status" value="1"/>
</dbReference>
<protein>
    <submittedName>
        <fullName evidence="3">Acyl-[acyl-carrier-protein]--UDP-N-acetylglucosamine O-acyltransferase</fullName>
    </submittedName>
</protein>
<dbReference type="Proteomes" id="UP000886381">
    <property type="component" value="Unassembled WGS sequence"/>
</dbReference>
<evidence type="ECO:0000256" key="2">
    <source>
        <dbReference type="ARBA" id="ARBA00022737"/>
    </source>
</evidence>
<dbReference type="Gene3D" id="2.160.10.10">
    <property type="entry name" value="Hexapeptide repeat proteins"/>
    <property type="match status" value="1"/>
</dbReference>
<evidence type="ECO:0000313" key="3">
    <source>
        <dbReference type="EMBL" id="HDL60358.1"/>
    </source>
</evidence>
<name>A0A7V0LU73_UNCW3</name>